<proteinExistence type="inferred from homology"/>
<dbReference type="InterPro" id="IPR015793">
    <property type="entry name" value="Pyrv_Knase_brl"/>
</dbReference>
<dbReference type="InterPro" id="IPR040442">
    <property type="entry name" value="Pyrv_kinase-like_dom_sf"/>
</dbReference>
<dbReference type="InterPro" id="IPR001697">
    <property type="entry name" value="Pyr_Knase"/>
</dbReference>
<feature type="non-terminal residue" evidence="14">
    <location>
        <position position="69"/>
    </location>
</feature>
<name>A0A1Y3BIM4_EURMA</name>
<evidence type="ECO:0000256" key="10">
    <source>
        <dbReference type="ARBA" id="ARBA00022842"/>
    </source>
</evidence>
<dbReference type="SUPFAM" id="SSF51621">
    <property type="entry name" value="Phosphoenolpyruvate/pyruvate domain"/>
    <property type="match status" value="1"/>
</dbReference>
<organism evidence="14 15">
    <name type="scientific">Euroglyphus maynei</name>
    <name type="common">Mayne's house dust mite</name>
    <dbReference type="NCBI Taxonomy" id="6958"/>
    <lineage>
        <taxon>Eukaryota</taxon>
        <taxon>Metazoa</taxon>
        <taxon>Ecdysozoa</taxon>
        <taxon>Arthropoda</taxon>
        <taxon>Chelicerata</taxon>
        <taxon>Arachnida</taxon>
        <taxon>Acari</taxon>
        <taxon>Acariformes</taxon>
        <taxon>Sarcoptiformes</taxon>
        <taxon>Astigmata</taxon>
        <taxon>Psoroptidia</taxon>
        <taxon>Analgoidea</taxon>
        <taxon>Pyroglyphidae</taxon>
        <taxon>Pyroglyphinae</taxon>
        <taxon>Euroglyphus</taxon>
    </lineage>
</organism>
<dbReference type="OrthoDB" id="6428085at2759"/>
<evidence type="ECO:0000313" key="14">
    <source>
        <dbReference type="EMBL" id="OTF79864.1"/>
    </source>
</evidence>
<comment type="cofactor">
    <cofactor evidence="1">
        <name>K(+)</name>
        <dbReference type="ChEBI" id="CHEBI:29103"/>
    </cofactor>
</comment>
<evidence type="ECO:0000256" key="5">
    <source>
        <dbReference type="ARBA" id="ARBA00022679"/>
    </source>
</evidence>
<keyword evidence="11" id="KW-0324">Glycolysis</keyword>
<keyword evidence="8" id="KW-0418">Kinase</keyword>
<dbReference type="InterPro" id="IPR015813">
    <property type="entry name" value="Pyrv/PenolPyrv_kinase-like_dom"/>
</dbReference>
<dbReference type="Gene3D" id="3.20.20.60">
    <property type="entry name" value="Phosphoenolpyruvate-binding domains"/>
    <property type="match status" value="1"/>
</dbReference>
<evidence type="ECO:0000256" key="7">
    <source>
        <dbReference type="ARBA" id="ARBA00022741"/>
    </source>
</evidence>
<gene>
    <name evidence="14" type="ORF">BLA29_014899</name>
</gene>
<dbReference type="AlphaFoldDB" id="A0A1Y3BIM4"/>
<dbReference type="GO" id="GO:0016301">
    <property type="term" value="F:kinase activity"/>
    <property type="evidence" value="ECO:0007669"/>
    <property type="project" value="UniProtKB-KW"/>
</dbReference>
<dbReference type="GO" id="GO:0030955">
    <property type="term" value="F:potassium ion binding"/>
    <property type="evidence" value="ECO:0007669"/>
    <property type="project" value="InterPro"/>
</dbReference>
<keyword evidence="12" id="KW-0670">Pyruvate</keyword>
<dbReference type="GO" id="GO:0004743">
    <property type="term" value="F:pyruvate kinase activity"/>
    <property type="evidence" value="ECO:0007669"/>
    <property type="project" value="UniProtKB-EC"/>
</dbReference>
<evidence type="ECO:0000256" key="8">
    <source>
        <dbReference type="ARBA" id="ARBA00022777"/>
    </source>
</evidence>
<feature type="domain" description="Pyruvate kinase barrel" evidence="13">
    <location>
        <begin position="17"/>
        <end position="68"/>
    </location>
</feature>
<comment type="similarity">
    <text evidence="3">Belongs to the pyruvate kinase family.</text>
</comment>
<keyword evidence="15" id="KW-1185">Reference proteome</keyword>
<dbReference type="PANTHER" id="PTHR11817">
    <property type="entry name" value="PYRUVATE KINASE"/>
    <property type="match status" value="1"/>
</dbReference>
<dbReference type="GO" id="GO:0005524">
    <property type="term" value="F:ATP binding"/>
    <property type="evidence" value="ECO:0007669"/>
    <property type="project" value="UniProtKB-KW"/>
</dbReference>
<keyword evidence="10" id="KW-0460">Magnesium</keyword>
<evidence type="ECO:0000256" key="9">
    <source>
        <dbReference type="ARBA" id="ARBA00022840"/>
    </source>
</evidence>
<keyword evidence="6" id="KW-0479">Metal-binding</keyword>
<reference evidence="14 15" key="1">
    <citation type="submission" date="2017-03" db="EMBL/GenBank/DDBJ databases">
        <title>Genome Survey of Euroglyphus maynei.</title>
        <authorList>
            <person name="Arlian L.G."/>
            <person name="Morgan M.S."/>
            <person name="Rider S.D."/>
        </authorList>
    </citation>
    <scope>NUCLEOTIDE SEQUENCE [LARGE SCALE GENOMIC DNA]</scope>
    <source>
        <strain evidence="14">Arlian Lab</strain>
        <tissue evidence="14">Whole body</tissue>
    </source>
</reference>
<evidence type="ECO:0000256" key="4">
    <source>
        <dbReference type="ARBA" id="ARBA00012142"/>
    </source>
</evidence>
<evidence type="ECO:0000256" key="12">
    <source>
        <dbReference type="ARBA" id="ARBA00023317"/>
    </source>
</evidence>
<dbReference type="UniPathway" id="UPA00109">
    <property type="reaction ID" value="UER00188"/>
</dbReference>
<dbReference type="Pfam" id="PF00224">
    <property type="entry name" value="PK"/>
    <property type="match status" value="1"/>
</dbReference>
<sequence>MEHLSQLDIDSIPAFERLTGIICTIGPASRDVRTLIEMIKSGMNIARMNFSHGTHEYHKGTIDNVRKAI</sequence>
<keyword evidence="9" id="KW-0067">ATP-binding</keyword>
<dbReference type="GO" id="GO:0000287">
    <property type="term" value="F:magnesium ion binding"/>
    <property type="evidence" value="ECO:0007669"/>
    <property type="project" value="InterPro"/>
</dbReference>
<accession>A0A1Y3BIM4</accession>
<dbReference type="EMBL" id="MUJZ01021008">
    <property type="protein sequence ID" value="OTF79864.1"/>
    <property type="molecule type" value="Genomic_DNA"/>
</dbReference>
<dbReference type="Proteomes" id="UP000194236">
    <property type="component" value="Unassembled WGS sequence"/>
</dbReference>
<evidence type="ECO:0000259" key="13">
    <source>
        <dbReference type="Pfam" id="PF00224"/>
    </source>
</evidence>
<comment type="pathway">
    <text evidence="2">Carbohydrate degradation; glycolysis; pyruvate from D-glyceraldehyde 3-phosphate: step 5/5.</text>
</comment>
<protein>
    <recommendedName>
        <fullName evidence="4">pyruvate kinase</fullName>
        <ecNumber evidence="4">2.7.1.40</ecNumber>
    </recommendedName>
</protein>
<evidence type="ECO:0000256" key="11">
    <source>
        <dbReference type="ARBA" id="ARBA00023152"/>
    </source>
</evidence>
<evidence type="ECO:0000256" key="1">
    <source>
        <dbReference type="ARBA" id="ARBA00001958"/>
    </source>
</evidence>
<evidence type="ECO:0000256" key="3">
    <source>
        <dbReference type="ARBA" id="ARBA00008663"/>
    </source>
</evidence>
<comment type="caution">
    <text evidence="14">The sequence shown here is derived from an EMBL/GenBank/DDBJ whole genome shotgun (WGS) entry which is preliminary data.</text>
</comment>
<evidence type="ECO:0000313" key="15">
    <source>
        <dbReference type="Proteomes" id="UP000194236"/>
    </source>
</evidence>
<keyword evidence="5" id="KW-0808">Transferase</keyword>
<keyword evidence="7" id="KW-0547">Nucleotide-binding</keyword>
<dbReference type="EC" id="2.7.1.40" evidence="4"/>
<evidence type="ECO:0000256" key="6">
    <source>
        <dbReference type="ARBA" id="ARBA00022723"/>
    </source>
</evidence>
<evidence type="ECO:0000256" key="2">
    <source>
        <dbReference type="ARBA" id="ARBA00004997"/>
    </source>
</evidence>